<evidence type="ECO:0000256" key="1">
    <source>
        <dbReference type="SAM" id="SignalP"/>
    </source>
</evidence>
<dbReference type="Proteomes" id="UP000283509">
    <property type="component" value="Unassembled WGS sequence"/>
</dbReference>
<organism evidence="3 4">
    <name type="scientific">Penaeus vannamei</name>
    <name type="common">Whiteleg shrimp</name>
    <name type="synonym">Litopenaeus vannamei</name>
    <dbReference type="NCBI Taxonomy" id="6689"/>
    <lineage>
        <taxon>Eukaryota</taxon>
        <taxon>Metazoa</taxon>
        <taxon>Ecdysozoa</taxon>
        <taxon>Arthropoda</taxon>
        <taxon>Crustacea</taxon>
        <taxon>Multicrustacea</taxon>
        <taxon>Malacostraca</taxon>
        <taxon>Eumalacostraca</taxon>
        <taxon>Eucarida</taxon>
        <taxon>Decapoda</taxon>
        <taxon>Dendrobranchiata</taxon>
        <taxon>Penaeoidea</taxon>
        <taxon>Penaeidae</taxon>
        <taxon>Penaeus</taxon>
    </lineage>
</organism>
<dbReference type="AlphaFoldDB" id="A0A3R7PRT5"/>
<keyword evidence="4" id="KW-1185">Reference proteome</keyword>
<dbReference type="InterPro" id="IPR002557">
    <property type="entry name" value="Chitin-bd_dom"/>
</dbReference>
<reference evidence="3 4" key="1">
    <citation type="submission" date="2018-04" db="EMBL/GenBank/DDBJ databases">
        <authorList>
            <person name="Zhang X."/>
            <person name="Yuan J."/>
            <person name="Li F."/>
            <person name="Xiang J."/>
        </authorList>
    </citation>
    <scope>NUCLEOTIDE SEQUENCE [LARGE SCALE GENOMIC DNA]</scope>
    <source>
        <tissue evidence="3">Muscle</tissue>
    </source>
</reference>
<proteinExistence type="predicted"/>
<evidence type="ECO:0000313" key="4">
    <source>
        <dbReference type="Proteomes" id="UP000283509"/>
    </source>
</evidence>
<gene>
    <name evidence="3" type="ORF">C7M84_000705</name>
</gene>
<comment type="caution">
    <text evidence="3">The sequence shown here is derived from an EMBL/GenBank/DDBJ whole genome shotgun (WGS) entry which is preliminary data.</text>
</comment>
<dbReference type="SMART" id="SM00494">
    <property type="entry name" value="ChtBD2"/>
    <property type="match status" value="2"/>
</dbReference>
<feature type="chain" id="PRO_5018778111" evidence="1">
    <location>
        <begin position="22"/>
        <end position="219"/>
    </location>
</feature>
<dbReference type="InterPro" id="IPR036508">
    <property type="entry name" value="Chitin-bd_dom_sf"/>
</dbReference>
<feature type="signal peptide" evidence="1">
    <location>
        <begin position="1"/>
        <end position="21"/>
    </location>
</feature>
<dbReference type="EMBL" id="QCYY01001108">
    <property type="protein sequence ID" value="ROT80572.1"/>
    <property type="molecule type" value="Genomic_DNA"/>
</dbReference>
<dbReference type="GO" id="GO:0005576">
    <property type="term" value="C:extracellular region"/>
    <property type="evidence" value="ECO:0007669"/>
    <property type="project" value="InterPro"/>
</dbReference>
<keyword evidence="1" id="KW-0732">Signal</keyword>
<feature type="domain" description="Chitin-binding type-2" evidence="2">
    <location>
        <begin position="24"/>
        <end position="91"/>
    </location>
</feature>
<evidence type="ECO:0000313" key="3">
    <source>
        <dbReference type="EMBL" id="ROT80572.1"/>
    </source>
</evidence>
<evidence type="ECO:0000259" key="2">
    <source>
        <dbReference type="PROSITE" id="PS50940"/>
    </source>
</evidence>
<accession>A0A3R7PRT5</accession>
<sequence length="219" mass="24234">MFRSSTFLVLLLVSSVPSSHAACAPVCRGTGVVDGSRVPDPNNCHYYYICLQNGADLEPSPVSFPCEEGTDFDALTRTCKDPSSPGFMCDKSCFNCNYYCSEKDIIADPWDCGTYYYCTEGLPSQGLPCPAEKPYFDGDACQTDAGKCCSCISYCSAADRNRLVADVFDCTSYYYCNKVGPVEPFFHSTCPAGNFDYIYQRCSETYPCFEQCSEGRTRK</sequence>
<name>A0A3R7PRT5_PENVA</name>
<dbReference type="Gene3D" id="2.170.140.10">
    <property type="entry name" value="Chitin binding domain"/>
    <property type="match status" value="1"/>
</dbReference>
<protein>
    <submittedName>
        <fullName evidence="3">Peritrophin-44-like protein</fullName>
    </submittedName>
</protein>
<dbReference type="SUPFAM" id="SSF57625">
    <property type="entry name" value="Invertebrate chitin-binding proteins"/>
    <property type="match status" value="1"/>
</dbReference>
<reference evidence="3 4" key="2">
    <citation type="submission" date="2019-01" db="EMBL/GenBank/DDBJ databases">
        <title>The decoding of complex shrimp genome reveals the adaptation for benthos swimmer, frequently molting mechanism and breeding impact on genome.</title>
        <authorList>
            <person name="Sun Y."/>
            <person name="Gao Y."/>
            <person name="Yu Y."/>
        </authorList>
    </citation>
    <scope>NUCLEOTIDE SEQUENCE [LARGE SCALE GENOMIC DNA]</scope>
    <source>
        <tissue evidence="3">Muscle</tissue>
    </source>
</reference>
<dbReference type="PROSITE" id="PS50940">
    <property type="entry name" value="CHIT_BIND_II"/>
    <property type="match status" value="1"/>
</dbReference>
<dbReference type="OrthoDB" id="6335616at2759"/>
<dbReference type="GO" id="GO:0008061">
    <property type="term" value="F:chitin binding"/>
    <property type="evidence" value="ECO:0007669"/>
    <property type="project" value="InterPro"/>
</dbReference>
<dbReference type="Pfam" id="PF01607">
    <property type="entry name" value="CBM_14"/>
    <property type="match status" value="1"/>
</dbReference>